<gene>
    <name evidence="1" type="ORF">H2B05_04160</name>
</gene>
<dbReference type="Proteomes" id="UP000526786">
    <property type="component" value="Unassembled WGS sequence"/>
</dbReference>
<evidence type="ECO:0000313" key="1">
    <source>
        <dbReference type="EMBL" id="MBA4454119.1"/>
    </source>
</evidence>
<protein>
    <submittedName>
        <fullName evidence="1">Uncharacterized protein</fullName>
    </submittedName>
</protein>
<reference evidence="1 2" key="1">
    <citation type="journal article" date="2020" name="Appl. Environ. Microbiol.">
        <title>Genomic Characteristics of a Novel Species of Ammonia-Oxidizing Archaea from the Jiulong River Estuary.</title>
        <authorList>
            <person name="Zou D."/>
            <person name="Wan R."/>
            <person name="Han L."/>
            <person name="Xu M.N."/>
            <person name="Liu Y."/>
            <person name="Liu H."/>
            <person name="Kao S.J."/>
            <person name="Li M."/>
        </authorList>
    </citation>
    <scope>NUCLEOTIDE SEQUENCE [LARGE SCALE GENOMIC DNA]</scope>
    <source>
        <strain evidence="1">W2bin3</strain>
    </source>
</reference>
<organism evidence="1 2">
    <name type="scientific">Candidatus Nitrosomaritimum aestuariumsis</name>
    <dbReference type="NCBI Taxonomy" id="3342354"/>
    <lineage>
        <taxon>Archaea</taxon>
        <taxon>Nitrososphaerota</taxon>
        <taxon>Nitrososphaeria</taxon>
        <taxon>Nitrosopumilales</taxon>
        <taxon>Nitrosopumilaceae</taxon>
        <taxon>Candidatus Nitrosomaritimum</taxon>
    </lineage>
</organism>
<dbReference type="EMBL" id="JACENC010000162">
    <property type="protein sequence ID" value="MBA4454119.1"/>
    <property type="molecule type" value="Genomic_DNA"/>
</dbReference>
<name>A0AC60W3B2_9ARCH</name>
<comment type="caution">
    <text evidence="1">The sequence shown here is derived from an EMBL/GenBank/DDBJ whole genome shotgun (WGS) entry which is preliminary data.</text>
</comment>
<accession>A0AC60W3B2</accession>
<evidence type="ECO:0000313" key="2">
    <source>
        <dbReference type="Proteomes" id="UP000526786"/>
    </source>
</evidence>
<sequence length="125" mass="14138">MQDPNPLPWGAENKFQAHFIVRKDTGRAVTNYLAKTKLTTQGHFASKTVTKVAWNGAGSLAERLNEDTELNEMIAKQTVKDADIIVEPTEGAIRIRNQWKNNLAFGISEELFWIYDRIAGHIKQV</sequence>
<proteinExistence type="predicted"/>